<gene>
    <name evidence="3" type="ORF">D5018_14255</name>
</gene>
<evidence type="ECO:0000256" key="1">
    <source>
        <dbReference type="SAM" id="Coils"/>
    </source>
</evidence>
<dbReference type="GO" id="GO:0043107">
    <property type="term" value="P:type IV pilus-dependent motility"/>
    <property type="evidence" value="ECO:0007669"/>
    <property type="project" value="InterPro"/>
</dbReference>
<evidence type="ECO:0000313" key="3">
    <source>
        <dbReference type="EMBL" id="RLV59051.1"/>
    </source>
</evidence>
<dbReference type="RefSeq" id="WP_121839672.1">
    <property type="nucleotide sequence ID" value="NZ_ML014795.1"/>
</dbReference>
<keyword evidence="2" id="KW-0812">Transmembrane</keyword>
<evidence type="ECO:0000256" key="2">
    <source>
        <dbReference type="SAM" id="Phobius"/>
    </source>
</evidence>
<feature type="coiled-coil region" evidence="1">
    <location>
        <begin position="79"/>
        <end position="106"/>
    </location>
</feature>
<name>A0A3L8PUG8_9GAMM</name>
<keyword evidence="1" id="KW-0175">Coiled coil</keyword>
<dbReference type="Proteomes" id="UP000281474">
    <property type="component" value="Unassembled WGS sequence"/>
</dbReference>
<feature type="transmembrane region" description="Helical" evidence="2">
    <location>
        <begin position="21"/>
        <end position="39"/>
    </location>
</feature>
<evidence type="ECO:0000313" key="4">
    <source>
        <dbReference type="Proteomes" id="UP000281474"/>
    </source>
</evidence>
<keyword evidence="2" id="KW-0472">Membrane</keyword>
<comment type="caution">
    <text evidence="3">The sequence shown here is derived from an EMBL/GenBank/DDBJ whole genome shotgun (WGS) entry which is preliminary data.</text>
</comment>
<reference evidence="3 4" key="1">
    <citation type="submission" date="2018-09" db="EMBL/GenBank/DDBJ databases">
        <title>Phylogeny of the Shewanellaceae, and recommendation for two new genera, Pseudoshewanella and Parashewanella.</title>
        <authorList>
            <person name="Wang G."/>
        </authorList>
    </citation>
    <scope>NUCLEOTIDE SEQUENCE [LARGE SCALE GENOMIC DNA]</scope>
    <source>
        <strain evidence="3 4">C51</strain>
    </source>
</reference>
<accession>A0A3L8PUG8</accession>
<protein>
    <submittedName>
        <fullName evidence="3">MSHA biogenesis protein MshJ</fullName>
    </submittedName>
</protein>
<dbReference type="GO" id="GO:0043683">
    <property type="term" value="P:type IV pilus assembly"/>
    <property type="evidence" value="ECO:0007669"/>
    <property type="project" value="InterPro"/>
</dbReference>
<dbReference type="Pfam" id="PF04350">
    <property type="entry name" value="PilO"/>
    <property type="match status" value="1"/>
</dbReference>
<dbReference type="InterPro" id="IPR007445">
    <property type="entry name" value="PilO"/>
</dbReference>
<dbReference type="EMBL" id="QZEI01000046">
    <property type="protein sequence ID" value="RLV59051.1"/>
    <property type="molecule type" value="Genomic_DNA"/>
</dbReference>
<dbReference type="OrthoDB" id="9151209at2"/>
<proteinExistence type="predicted"/>
<keyword evidence="2" id="KW-1133">Transmembrane helix</keyword>
<dbReference type="AlphaFoldDB" id="A0A3L8PUG8"/>
<keyword evidence="4" id="KW-1185">Reference proteome</keyword>
<organism evidence="3 4">
    <name type="scientific">Parashewanella curva</name>
    <dbReference type="NCBI Taxonomy" id="2338552"/>
    <lineage>
        <taxon>Bacteria</taxon>
        <taxon>Pseudomonadati</taxon>
        <taxon>Pseudomonadota</taxon>
        <taxon>Gammaproteobacteria</taxon>
        <taxon>Alteromonadales</taxon>
        <taxon>Shewanellaceae</taxon>
        <taxon>Parashewanella</taxon>
    </lineage>
</organism>
<sequence>MKLNYSQWQEKFAQLTLRERVLITASSCVLLIWLCSLPVEHLYQKWCDQKAAYKELIQQNQLSSQLNDSYRARLETDPNQDYRAQIDSLEAQKKALDEQLEGQLIDMVSATYMPTLLEDILSKTTNVKLTGLQVVAPVPVLSMDDSSSENLYRHGLKLKLTGDYFGFIKFVTAIDELPNKLYWKRVNYSVTQYPKAEIELELETVSINKELIRVANNQ</sequence>